<comment type="function">
    <text evidence="6">Part of ribonuclease P, a protein complex that generates mature tRNA molecules by cleaving their 5'-ends.</text>
</comment>
<dbReference type="AlphaFoldDB" id="A0A429GQS9"/>
<dbReference type="Pfam" id="PF01868">
    <property type="entry name" value="RNase_P-MRP_p29"/>
    <property type="match status" value="1"/>
</dbReference>
<dbReference type="InterPro" id="IPR036980">
    <property type="entry name" value="RNase_P/MRP_Rpp29_sf"/>
</dbReference>
<proteinExistence type="inferred from homology"/>
<reference evidence="8 10" key="2">
    <citation type="journal article" date="2019" name="Nat. Microbiol.">
        <title>Wide diversity of methane and short-chain alkane metabolisms in uncultured archaea.</title>
        <authorList>
            <person name="Borrel G."/>
            <person name="Adam P.S."/>
            <person name="McKay L.J."/>
            <person name="Chen L.X."/>
            <person name="Sierra-Garcia I.N."/>
            <person name="Sieber C.M."/>
            <person name="Letourneur Q."/>
            <person name="Ghozlane A."/>
            <person name="Andersen G.L."/>
            <person name="Li W.J."/>
            <person name="Hallam S.J."/>
            <person name="Muyzer G."/>
            <person name="de Oliveira V.M."/>
            <person name="Inskeep W.P."/>
            <person name="Banfield J.F."/>
            <person name="Gribaldo S."/>
        </authorList>
    </citation>
    <scope>NUCLEOTIDE SEQUENCE [LARGE SCALE GENOMIC DNA]</scope>
    <source>
        <strain evidence="8">NM4</strain>
    </source>
</reference>
<dbReference type="SUPFAM" id="SSF101744">
    <property type="entry name" value="Rof/RNase P subunit-like"/>
    <property type="match status" value="1"/>
</dbReference>
<evidence type="ECO:0000256" key="1">
    <source>
        <dbReference type="ARBA" id="ARBA00022490"/>
    </source>
</evidence>
<comment type="catalytic activity">
    <reaction evidence="6">
        <text>Endonucleolytic cleavage of RNA, removing 5'-extranucleotides from tRNA precursor.</text>
        <dbReference type="EC" id="3.1.26.5"/>
    </reaction>
</comment>
<dbReference type="HAMAP" id="MF_00754">
    <property type="entry name" value="RNase_P_1"/>
    <property type="match status" value="1"/>
</dbReference>
<comment type="similarity">
    <text evidence="6">Belongs to the eukaryotic/archaeal RNase P protein component 1 family.</text>
</comment>
<keyword evidence="5 6" id="KW-0378">Hydrolase</keyword>
<dbReference type="OrthoDB" id="39019at2157"/>
<reference evidence="7 9" key="1">
    <citation type="submission" date="2018-10" db="EMBL/GenBank/DDBJ databases">
        <title>Co-occurring genomic capacity for anaerobic methane metabolism and dissimilatory sulfite reduction discovered in the Korarchaeota.</title>
        <authorList>
            <person name="Mckay L.J."/>
            <person name="Dlakic M."/>
            <person name="Fields M.W."/>
            <person name="Delmont T.O."/>
            <person name="Eren A.M."/>
            <person name="Jay Z.J."/>
            <person name="Klingelsmith K.B."/>
            <person name="Rusch D.B."/>
            <person name="Inskeep W.P."/>
        </authorList>
    </citation>
    <scope>NUCLEOTIDE SEQUENCE [LARGE SCALE GENOMIC DNA]</scope>
    <source>
        <strain evidence="7 9">MDKW</strain>
    </source>
</reference>
<dbReference type="RefSeq" id="WP_125670850.1">
    <property type="nucleotide sequence ID" value="NZ_RCOS01000062.1"/>
</dbReference>
<dbReference type="SMART" id="SM00538">
    <property type="entry name" value="POP4"/>
    <property type="match status" value="1"/>
</dbReference>
<sequence length="87" mass="10249">MRKGSNILYHEIIGLEVEVVFSPNPYEIGMRGRVVDETMNLLILDTRRGRKKVEKRDRVFRMKLDDGVFDVYGTKLIGRPEERVKRI</sequence>
<evidence type="ECO:0000313" key="9">
    <source>
        <dbReference type="Proteomes" id="UP000277582"/>
    </source>
</evidence>
<keyword evidence="4 6" id="KW-0255">Endonuclease</keyword>
<dbReference type="GO" id="GO:0003723">
    <property type="term" value="F:RNA binding"/>
    <property type="evidence" value="ECO:0007669"/>
    <property type="project" value="InterPro"/>
</dbReference>
<comment type="caution">
    <text evidence="7">The sequence shown here is derived from an EMBL/GenBank/DDBJ whole genome shotgun (WGS) entry which is preliminary data.</text>
</comment>
<dbReference type="GO" id="GO:0004526">
    <property type="term" value="F:ribonuclease P activity"/>
    <property type="evidence" value="ECO:0007669"/>
    <property type="project" value="UniProtKB-UniRule"/>
</dbReference>
<dbReference type="Proteomes" id="UP000277582">
    <property type="component" value="Unassembled WGS sequence"/>
</dbReference>
<dbReference type="InterPro" id="IPR023534">
    <property type="entry name" value="Rof/RNase_P-like"/>
</dbReference>
<organism evidence="7 9">
    <name type="scientific">Candidatus Methanodesulfokora washburnensis</name>
    <dbReference type="NCBI Taxonomy" id="2478471"/>
    <lineage>
        <taxon>Archaea</taxon>
        <taxon>Thermoproteota</taxon>
        <taxon>Candidatus Korarchaeia</taxon>
        <taxon>Candidatus Korarchaeia incertae sedis</taxon>
        <taxon>Candidatus Methanodesulfokora</taxon>
    </lineage>
</organism>
<comment type="subcellular location">
    <subcellularLocation>
        <location evidence="6">Cytoplasm</location>
    </subcellularLocation>
</comment>
<dbReference type="GO" id="GO:0005737">
    <property type="term" value="C:cytoplasm"/>
    <property type="evidence" value="ECO:0007669"/>
    <property type="project" value="UniProtKB-SubCell"/>
</dbReference>
<dbReference type="Proteomes" id="UP000316217">
    <property type="component" value="Unassembled WGS sequence"/>
</dbReference>
<keyword evidence="3 6" id="KW-0540">Nuclease</keyword>
<dbReference type="GO" id="GO:0001682">
    <property type="term" value="P:tRNA 5'-leader removal"/>
    <property type="evidence" value="ECO:0007669"/>
    <property type="project" value="UniProtKB-UniRule"/>
</dbReference>
<dbReference type="EC" id="3.1.26.5" evidence="6"/>
<keyword evidence="1 6" id="KW-0963">Cytoplasm</keyword>
<evidence type="ECO:0000313" key="8">
    <source>
        <dbReference type="EMBL" id="RZN62059.1"/>
    </source>
</evidence>
<dbReference type="GO" id="GO:0030677">
    <property type="term" value="C:ribonuclease P complex"/>
    <property type="evidence" value="ECO:0007669"/>
    <property type="project" value="UniProtKB-UniRule"/>
</dbReference>
<evidence type="ECO:0000256" key="3">
    <source>
        <dbReference type="ARBA" id="ARBA00022722"/>
    </source>
</evidence>
<name>A0A429GQS9_9CREN</name>
<accession>A0A429GQS9</accession>
<evidence type="ECO:0000313" key="10">
    <source>
        <dbReference type="Proteomes" id="UP000316217"/>
    </source>
</evidence>
<dbReference type="EMBL" id="RXII01000057">
    <property type="protein sequence ID" value="RZN62059.1"/>
    <property type="molecule type" value="Genomic_DNA"/>
</dbReference>
<evidence type="ECO:0000256" key="2">
    <source>
        <dbReference type="ARBA" id="ARBA00022694"/>
    </source>
</evidence>
<evidence type="ECO:0000256" key="6">
    <source>
        <dbReference type="HAMAP-Rule" id="MF_00754"/>
    </source>
</evidence>
<keyword evidence="9" id="KW-1185">Reference proteome</keyword>
<gene>
    <name evidence="6" type="primary">rnp1</name>
    <name evidence="7" type="ORF">D6D85_04560</name>
    <name evidence="8" type="ORF">EF810_03770</name>
</gene>
<dbReference type="InterPro" id="IPR023538">
    <property type="entry name" value="RNP1"/>
</dbReference>
<dbReference type="EMBL" id="RCOS01000062">
    <property type="protein sequence ID" value="RSN76228.1"/>
    <property type="molecule type" value="Genomic_DNA"/>
</dbReference>
<evidence type="ECO:0000256" key="5">
    <source>
        <dbReference type="ARBA" id="ARBA00022801"/>
    </source>
</evidence>
<protein>
    <recommendedName>
        <fullName evidence="6">Ribonuclease P protein component 1</fullName>
        <shortName evidence="6">RNase P component 1</shortName>
        <ecNumber evidence="6">3.1.26.5</ecNumber>
    </recommendedName>
    <alternativeName>
        <fullName evidence="6">Rpp29</fullName>
    </alternativeName>
</protein>
<dbReference type="Gene3D" id="2.30.30.210">
    <property type="entry name" value="Ribonuclease P/MRP, subunit p29"/>
    <property type="match status" value="1"/>
</dbReference>
<keyword evidence="2 6" id="KW-0819">tRNA processing</keyword>
<dbReference type="InterPro" id="IPR002730">
    <property type="entry name" value="Rpp29/RNP1"/>
</dbReference>
<evidence type="ECO:0000313" key="7">
    <source>
        <dbReference type="EMBL" id="RSN76228.1"/>
    </source>
</evidence>
<comment type="subunit">
    <text evidence="6">Consists of a catalytic RNA component and at least 4-5 protein subunits.</text>
</comment>
<evidence type="ECO:0000256" key="4">
    <source>
        <dbReference type="ARBA" id="ARBA00022759"/>
    </source>
</evidence>